<proteinExistence type="predicted"/>
<protein>
    <recommendedName>
        <fullName evidence="4">DUF3618 domain-containing protein</fullName>
    </recommendedName>
</protein>
<evidence type="ECO:0000256" key="1">
    <source>
        <dbReference type="SAM" id="Phobius"/>
    </source>
</evidence>
<evidence type="ECO:0000313" key="3">
    <source>
        <dbReference type="Proteomes" id="UP000053271"/>
    </source>
</evidence>
<reference evidence="2 3" key="1">
    <citation type="submission" date="2015-10" db="EMBL/GenBank/DDBJ databases">
        <title>Draft genome sequence of Streptomyces longwoodensis DSM 41677, type strain for the species Streptomyces longwoodensis.</title>
        <authorList>
            <person name="Ruckert C."/>
            <person name="Winkler A."/>
            <person name="Kalinowski J."/>
            <person name="Kampfer P."/>
            <person name="Glaeser S."/>
        </authorList>
    </citation>
    <scope>NUCLEOTIDE SEQUENCE [LARGE SCALE GENOMIC DNA]</scope>
    <source>
        <strain evidence="2 3">DSM 41677</strain>
    </source>
</reference>
<dbReference type="InterPro" id="IPR022062">
    <property type="entry name" value="DUF3618"/>
</dbReference>
<evidence type="ECO:0008006" key="4">
    <source>
        <dbReference type="Google" id="ProtNLM"/>
    </source>
</evidence>
<accession>A0A117QQS0</accession>
<dbReference type="RefSeq" id="WP_067228011.1">
    <property type="nucleotide sequence ID" value="NZ_JBEXMK010000003.1"/>
</dbReference>
<keyword evidence="1" id="KW-1133">Transmembrane helix</keyword>
<keyword evidence="1" id="KW-0812">Transmembrane</keyword>
<keyword evidence="3" id="KW-1185">Reference proteome</keyword>
<dbReference type="Pfam" id="PF12277">
    <property type="entry name" value="DUF3618"/>
    <property type="match status" value="1"/>
</dbReference>
<dbReference type="AlphaFoldDB" id="A0A117QQS0"/>
<dbReference type="Proteomes" id="UP000053271">
    <property type="component" value="Unassembled WGS sequence"/>
</dbReference>
<keyword evidence="1" id="KW-0472">Membrane</keyword>
<comment type="caution">
    <text evidence="2">The sequence shown here is derived from an EMBL/GenBank/DDBJ whole genome shotgun (WGS) entry which is preliminary data.</text>
</comment>
<gene>
    <name evidence="2" type="ORF">AQJ30_02160</name>
</gene>
<sequence length="93" mass="10080">MTQHSDKSPGPEELRERVERTRAELGRTVQALAAKADVKARAREKAAEAGRHASRTAGELKAQGAQLARDNRTVLLVAAGVVLVTWLALRRKG</sequence>
<evidence type="ECO:0000313" key="2">
    <source>
        <dbReference type="EMBL" id="KUN41606.1"/>
    </source>
</evidence>
<dbReference type="STRING" id="68231.AQJ30_02160"/>
<dbReference type="EMBL" id="LMWS01000002">
    <property type="protein sequence ID" value="KUN41606.1"/>
    <property type="molecule type" value="Genomic_DNA"/>
</dbReference>
<name>A0A117QQS0_9ACTN</name>
<feature type="transmembrane region" description="Helical" evidence="1">
    <location>
        <begin position="73"/>
        <end position="89"/>
    </location>
</feature>
<dbReference type="GeneID" id="91423429"/>
<organism evidence="2 3">
    <name type="scientific">Streptomyces longwoodensis</name>
    <dbReference type="NCBI Taxonomy" id="68231"/>
    <lineage>
        <taxon>Bacteria</taxon>
        <taxon>Bacillati</taxon>
        <taxon>Actinomycetota</taxon>
        <taxon>Actinomycetes</taxon>
        <taxon>Kitasatosporales</taxon>
        <taxon>Streptomycetaceae</taxon>
        <taxon>Streptomyces</taxon>
    </lineage>
</organism>